<dbReference type="PANTHER" id="PTHR31896:SF43">
    <property type="entry name" value="PROTEIN ENHANCED PSEUDOMONAS SUSCEPTIBILITY 1"/>
    <property type="match status" value="1"/>
</dbReference>
<dbReference type="Pfam" id="PF02458">
    <property type="entry name" value="Transferase"/>
    <property type="match status" value="2"/>
</dbReference>
<name>A0A4Y1RV63_PRUDU</name>
<gene>
    <name evidence="2" type="ORF">Prudu_019801</name>
</gene>
<keyword evidence="1 2" id="KW-0808">Transferase</keyword>
<accession>A0A4Y1RV63</accession>
<protein>
    <submittedName>
        <fullName evidence="2">HXXXD-type acyl-transferase family protein</fullName>
    </submittedName>
</protein>
<organism evidence="2">
    <name type="scientific">Prunus dulcis</name>
    <name type="common">Almond</name>
    <name type="synonym">Amygdalus dulcis</name>
    <dbReference type="NCBI Taxonomy" id="3755"/>
    <lineage>
        <taxon>Eukaryota</taxon>
        <taxon>Viridiplantae</taxon>
        <taxon>Streptophyta</taxon>
        <taxon>Embryophyta</taxon>
        <taxon>Tracheophyta</taxon>
        <taxon>Spermatophyta</taxon>
        <taxon>Magnoliopsida</taxon>
        <taxon>eudicotyledons</taxon>
        <taxon>Gunneridae</taxon>
        <taxon>Pentapetalae</taxon>
        <taxon>rosids</taxon>
        <taxon>fabids</taxon>
        <taxon>Rosales</taxon>
        <taxon>Rosaceae</taxon>
        <taxon>Amygdaloideae</taxon>
        <taxon>Amygdaleae</taxon>
        <taxon>Prunus</taxon>
    </lineage>
</organism>
<evidence type="ECO:0000313" key="2">
    <source>
        <dbReference type="EMBL" id="BBH07778.1"/>
    </source>
</evidence>
<proteinExistence type="predicted"/>
<dbReference type="Gene3D" id="3.30.559.10">
    <property type="entry name" value="Chloramphenicol acetyltransferase-like domain"/>
    <property type="match status" value="2"/>
</dbReference>
<evidence type="ECO:0000256" key="1">
    <source>
        <dbReference type="ARBA" id="ARBA00022679"/>
    </source>
</evidence>
<dbReference type="GO" id="GO:0016740">
    <property type="term" value="F:transferase activity"/>
    <property type="evidence" value="ECO:0007669"/>
    <property type="project" value="UniProtKB-KW"/>
</dbReference>
<dbReference type="EMBL" id="AP019303">
    <property type="protein sequence ID" value="BBH07778.1"/>
    <property type="molecule type" value="Genomic_DNA"/>
</dbReference>
<reference evidence="2" key="1">
    <citation type="journal article" date="2019" name="Science">
        <title>Mutation of a bHLH transcription factor allowed almond domestication.</title>
        <authorList>
            <person name="Sanchez-Perez R."/>
            <person name="Pavan S."/>
            <person name="Mazzeo R."/>
            <person name="Moldovan C."/>
            <person name="Aiese Cigliano R."/>
            <person name="Del Cueto J."/>
            <person name="Ricciardi F."/>
            <person name="Lotti C."/>
            <person name="Ricciardi L."/>
            <person name="Dicenta F."/>
            <person name="Lopez-Marques R.L."/>
            <person name="Lindberg Moller B."/>
        </authorList>
    </citation>
    <scope>NUCLEOTIDE SEQUENCE</scope>
</reference>
<dbReference type="AlphaFoldDB" id="A0A4Y1RV63"/>
<dbReference type="InterPro" id="IPR051283">
    <property type="entry name" value="Sec_Metabolite_Acyltrans"/>
</dbReference>
<sequence>MCGNKVVYPSVSARENKEIRAKKHGRHQDHLLKYSKSSSHNTRAIELTPWDLQLLLVDPIQKGLLFHKPKNFSQNIQHLKASLSRTLDFFPPLAGRLATIEHDEDNALSFFINCNNAGVLFVHAKADGVTLSDVKDSLYVPQDLVNHFFPLNGVKNFQGTSKPLLAVQVTELADGIFIGCTINHTVVDGTSFWHFFNSWSEISRGSSDHVSKSLFFNVGFRMKSIVPFEFPSRNLRIKSLEKVAQLKAKASAEIEIENTNTKISSLQAVLAHLWRSIIRGSKYSSDEETSYRLLIGARPRMKPPLPQQYFGNAVQAGTVTMKAGEVLERGLGFVAWEMNKMVALHTEEKLRSFLECWVQEPKLLTEDNMAANALVTSSSPRFNVYGNDFGWGRPVGVRSGAGNKSHGKITVFAGVEEGSIDIEVCLLAETLEAMGNDSEFMDVVTLTCSSRCVANATF</sequence>
<dbReference type="PANTHER" id="PTHR31896">
    <property type="entry name" value="FAMILY REGULATORY PROTEIN, PUTATIVE (AFU_ORTHOLOGUE AFUA_3G14730)-RELATED"/>
    <property type="match status" value="1"/>
</dbReference>
<dbReference type="InterPro" id="IPR023213">
    <property type="entry name" value="CAT-like_dom_sf"/>
</dbReference>